<evidence type="ECO:0000256" key="1">
    <source>
        <dbReference type="ARBA" id="ARBA00022857"/>
    </source>
</evidence>
<dbReference type="PANTHER" id="PTHR48106">
    <property type="entry name" value="QUINONE OXIDOREDUCTASE PIG3-RELATED"/>
    <property type="match status" value="1"/>
</dbReference>
<dbReference type="Proteomes" id="UP001294412">
    <property type="component" value="Unassembled WGS sequence"/>
</dbReference>
<keyword evidence="1" id="KW-0521">NADP</keyword>
<dbReference type="InterPro" id="IPR036291">
    <property type="entry name" value="NAD(P)-bd_dom_sf"/>
</dbReference>
<dbReference type="Gene3D" id="3.90.180.10">
    <property type="entry name" value="Medium-chain alcohol dehydrogenases, catalytic domain"/>
    <property type="match status" value="1"/>
</dbReference>
<dbReference type="InterPro" id="IPR013149">
    <property type="entry name" value="ADH-like_C"/>
</dbReference>
<name>A0ABU5HXF9_9HYPH</name>
<dbReference type="SMART" id="SM00829">
    <property type="entry name" value="PKS_ER"/>
    <property type="match status" value="1"/>
</dbReference>
<gene>
    <name evidence="4" type="ORF">U0C82_00175</name>
</gene>
<evidence type="ECO:0000256" key="2">
    <source>
        <dbReference type="ARBA" id="ARBA00023002"/>
    </source>
</evidence>
<reference evidence="4 5" key="1">
    <citation type="submission" date="2023-12" db="EMBL/GenBank/DDBJ databases">
        <title>Description of Novel Strain Fulvimarina sp. 2208YS6-2-32 isolated from Uroteuthis (Photololigo) edulis.</title>
        <authorList>
            <person name="Park J.-S."/>
        </authorList>
    </citation>
    <scope>NUCLEOTIDE SEQUENCE [LARGE SCALE GENOMIC DNA]</scope>
    <source>
        <strain evidence="4 5">2208YS6-2-32</strain>
    </source>
</reference>
<dbReference type="Gene3D" id="3.40.50.720">
    <property type="entry name" value="NAD(P)-binding Rossmann-like Domain"/>
    <property type="match status" value="1"/>
</dbReference>
<accession>A0ABU5HXF9</accession>
<keyword evidence="5" id="KW-1185">Reference proteome</keyword>
<dbReference type="InterPro" id="IPR011032">
    <property type="entry name" value="GroES-like_sf"/>
</dbReference>
<dbReference type="InterPro" id="IPR020843">
    <property type="entry name" value="ER"/>
</dbReference>
<dbReference type="InterPro" id="IPR013154">
    <property type="entry name" value="ADH-like_N"/>
</dbReference>
<protein>
    <submittedName>
        <fullName evidence="4">Zinc-binding dehydrogenase</fullName>
    </submittedName>
</protein>
<dbReference type="RefSeq" id="WP_322184683.1">
    <property type="nucleotide sequence ID" value="NZ_JAXLPB010000001.1"/>
</dbReference>
<keyword evidence="2" id="KW-0560">Oxidoreductase</keyword>
<evidence type="ECO:0000313" key="5">
    <source>
        <dbReference type="Proteomes" id="UP001294412"/>
    </source>
</evidence>
<dbReference type="SUPFAM" id="SSF50129">
    <property type="entry name" value="GroES-like"/>
    <property type="match status" value="1"/>
</dbReference>
<proteinExistence type="predicted"/>
<evidence type="ECO:0000313" key="4">
    <source>
        <dbReference type="EMBL" id="MDY8107562.1"/>
    </source>
</evidence>
<dbReference type="SUPFAM" id="SSF51735">
    <property type="entry name" value="NAD(P)-binding Rossmann-fold domains"/>
    <property type="match status" value="1"/>
</dbReference>
<sequence length="346" mass="37621">MTDLPTKMKALILNHDGYSGTAEGPSLDDLARWVTLKEIDVPNPTDRQVLVEMTYANVNPSDIHYIKGEYGKPRDKGMPAGFEGCGTVVAAGEKAGDMVGTRVTVSTSQGGSGTWAEYAMTDMASVIPASEGLKDEDAAALIVNPMTAFAMVDLVEQSGAHSFVMTAGSSQLGKLMASLARERGLHSIATVRREEHRSALEGYGVGTVLNTERDDFPDMLKQAMKQHAPTVMLDAVGDTVSARIFNAMPPGARWILYGKMSPDVPSLPDLGQLVFMKKSIEGFWLSQWMSEASPEERKRAFQTVQQRFIEGKWRTDVAETLPLAEAPARLAKAMEGMNRGKILLRP</sequence>
<evidence type="ECO:0000259" key="3">
    <source>
        <dbReference type="SMART" id="SM00829"/>
    </source>
</evidence>
<dbReference type="PANTHER" id="PTHR48106:SF18">
    <property type="entry name" value="QUINONE OXIDOREDUCTASE PIG3"/>
    <property type="match status" value="1"/>
</dbReference>
<dbReference type="Pfam" id="PF08240">
    <property type="entry name" value="ADH_N"/>
    <property type="match status" value="1"/>
</dbReference>
<organism evidence="4 5">
    <name type="scientific">Fulvimarina uroteuthidis</name>
    <dbReference type="NCBI Taxonomy" id="3098149"/>
    <lineage>
        <taxon>Bacteria</taxon>
        <taxon>Pseudomonadati</taxon>
        <taxon>Pseudomonadota</taxon>
        <taxon>Alphaproteobacteria</taxon>
        <taxon>Hyphomicrobiales</taxon>
        <taxon>Aurantimonadaceae</taxon>
        <taxon>Fulvimarina</taxon>
    </lineage>
</organism>
<comment type="caution">
    <text evidence="4">The sequence shown here is derived from an EMBL/GenBank/DDBJ whole genome shotgun (WGS) entry which is preliminary data.</text>
</comment>
<feature type="domain" description="Enoyl reductase (ER)" evidence="3">
    <location>
        <begin position="25"/>
        <end position="344"/>
    </location>
</feature>
<dbReference type="EMBL" id="JAXLPB010000001">
    <property type="protein sequence ID" value="MDY8107562.1"/>
    <property type="molecule type" value="Genomic_DNA"/>
</dbReference>
<dbReference type="Pfam" id="PF00107">
    <property type="entry name" value="ADH_zinc_N"/>
    <property type="match status" value="1"/>
</dbReference>